<protein>
    <submittedName>
        <fullName evidence="2">Colicin V production protein</fullName>
    </submittedName>
</protein>
<keyword evidence="1" id="KW-0472">Membrane</keyword>
<keyword evidence="1" id="KW-1133">Transmembrane helix</keyword>
<comment type="caution">
    <text evidence="2">The sequence shown here is derived from an EMBL/GenBank/DDBJ whole genome shotgun (WGS) entry which is preliminary data.</text>
</comment>
<reference evidence="2 3" key="1">
    <citation type="submission" date="2016-09" db="EMBL/GenBank/DDBJ databases">
        <title>Xenorhabdus thuongxuanensis sp. nov. and Xenorhabdus eapokensis sp. nov., isolated from Steinernema species.</title>
        <authorList>
            <person name="Kaempfer P."/>
            <person name="Tobias N.J."/>
            <person name="Phan Ke L."/>
            <person name="Bode H.B."/>
            <person name="Glaeser S.P."/>
        </authorList>
    </citation>
    <scope>NUCLEOTIDE SEQUENCE [LARGE SCALE GENOMIC DNA]</scope>
    <source>
        <strain evidence="2 3">30TX1</strain>
    </source>
</reference>
<feature type="transmembrane region" description="Helical" evidence="1">
    <location>
        <begin position="34"/>
        <end position="55"/>
    </location>
</feature>
<name>A0A1Q5U307_9GAMM</name>
<dbReference type="EMBL" id="MKGR01000010">
    <property type="protein sequence ID" value="OKP06853.1"/>
    <property type="molecule type" value="Genomic_DNA"/>
</dbReference>
<evidence type="ECO:0000313" key="3">
    <source>
        <dbReference type="Proteomes" id="UP000186277"/>
    </source>
</evidence>
<proteinExistence type="predicted"/>
<evidence type="ECO:0000313" key="2">
    <source>
        <dbReference type="EMBL" id="OKP06853.1"/>
    </source>
</evidence>
<sequence length="121" mass="13079">MSTEKNENLIYRAEALQHKREGWLGASCLNIPSSLSMCLLTGMLTFVFIVSIITFGSYSERVNITGTVVYDPPAVSLIAQNDGAIIQSPPASLNAKSACVKKAGKHVQCPAVKPHPVKDHR</sequence>
<keyword evidence="3" id="KW-1185">Reference proteome</keyword>
<evidence type="ECO:0000256" key="1">
    <source>
        <dbReference type="SAM" id="Phobius"/>
    </source>
</evidence>
<accession>A0A1Q5U307</accession>
<dbReference type="Proteomes" id="UP000186277">
    <property type="component" value="Unassembled WGS sequence"/>
</dbReference>
<dbReference type="AlphaFoldDB" id="A0A1Q5U307"/>
<organism evidence="2 3">
    <name type="scientific">Xenorhabdus thuongxuanensis</name>
    <dbReference type="NCBI Taxonomy" id="1873484"/>
    <lineage>
        <taxon>Bacteria</taxon>
        <taxon>Pseudomonadati</taxon>
        <taxon>Pseudomonadota</taxon>
        <taxon>Gammaproteobacteria</taxon>
        <taxon>Enterobacterales</taxon>
        <taxon>Morganellaceae</taxon>
        <taxon>Xenorhabdus</taxon>
    </lineage>
</organism>
<gene>
    <name evidence="2" type="ORF">Xentx_01760</name>
</gene>
<keyword evidence="1" id="KW-0812">Transmembrane</keyword>